<evidence type="ECO:0000313" key="4">
    <source>
        <dbReference type="Proteomes" id="UP000790347"/>
    </source>
</evidence>
<dbReference type="Proteomes" id="UP000828236">
    <property type="component" value="Unassembled WGS sequence"/>
</dbReference>
<evidence type="ECO:0000313" key="3">
    <source>
        <dbReference type="EMBL" id="KAH9497487.1"/>
    </source>
</evidence>
<dbReference type="EMBL" id="SDOV01000001">
    <property type="protein sequence ID" value="KAH7645600.1"/>
    <property type="molecule type" value="Genomic_DNA"/>
</dbReference>
<gene>
    <name evidence="3" type="ORF">DERF_013476</name>
    <name evidence="2" type="ORF">HUG17_1138</name>
</gene>
<proteinExistence type="predicted"/>
<accession>A0A922HMB9</accession>
<feature type="chain" id="PRO_5038276917" evidence="1">
    <location>
        <begin position="23"/>
        <end position="195"/>
    </location>
</feature>
<dbReference type="EMBL" id="ASGP02000007">
    <property type="protein sequence ID" value="KAH9497487.1"/>
    <property type="molecule type" value="Genomic_DNA"/>
</dbReference>
<sequence>MNKFISISFAFIVLFGIVSIQACVYDSDCGPSARCINSACQNVSDCITSVDCLKYGIYYECSSGRCIPSKHKICRSDADCKKNWIHKQCVNNNNIVNYSTMNKIISISFAFIVLFGIVSIQACVYDSDCGANARCINGVCQGVSDCITSVDCLKYGIYYECSAGRCIPSKHKICRSDADCKKNWVHKHCVNYRCT</sequence>
<organism evidence="3 4">
    <name type="scientific">Dermatophagoides farinae</name>
    <name type="common">American house dust mite</name>
    <dbReference type="NCBI Taxonomy" id="6954"/>
    <lineage>
        <taxon>Eukaryota</taxon>
        <taxon>Metazoa</taxon>
        <taxon>Ecdysozoa</taxon>
        <taxon>Arthropoda</taxon>
        <taxon>Chelicerata</taxon>
        <taxon>Arachnida</taxon>
        <taxon>Acari</taxon>
        <taxon>Acariformes</taxon>
        <taxon>Sarcoptiformes</taxon>
        <taxon>Astigmata</taxon>
        <taxon>Psoroptidia</taxon>
        <taxon>Analgoidea</taxon>
        <taxon>Pyroglyphidae</taxon>
        <taxon>Dermatophagoidinae</taxon>
        <taxon>Dermatophagoides</taxon>
    </lineage>
</organism>
<reference evidence="2" key="2">
    <citation type="submission" date="2020-06" db="EMBL/GenBank/DDBJ databases">
        <authorList>
            <person name="Ji K."/>
            <person name="Li J."/>
        </authorList>
    </citation>
    <scope>NUCLEOTIDE SEQUENCE</scope>
    <source>
        <strain evidence="2">JKM2019</strain>
        <tissue evidence="2">Whole body</tissue>
    </source>
</reference>
<dbReference type="Proteomes" id="UP000790347">
    <property type="component" value="Unassembled WGS sequence"/>
</dbReference>
<keyword evidence="4" id="KW-1185">Reference proteome</keyword>
<dbReference type="PROSITE" id="PS51257">
    <property type="entry name" value="PROKAR_LIPOPROTEIN"/>
    <property type="match status" value="1"/>
</dbReference>
<keyword evidence="1" id="KW-0732">Signal</keyword>
<name>A0A922HMB9_DERFA</name>
<reference evidence="2" key="3">
    <citation type="journal article" date="2021" name="World Allergy Organ. J.">
        <title>Chromosome-level assembly of Dermatophagoides farinae genome and transcriptome reveals two novel allergens Der f 37 and Der f 39.</title>
        <authorList>
            <person name="Chen J."/>
            <person name="Cai Z."/>
            <person name="Fan D."/>
            <person name="Hu J."/>
            <person name="Hou Y."/>
            <person name="He Y."/>
            <person name="Zhang Z."/>
            <person name="Zhao Z."/>
            <person name="Gao P."/>
            <person name="Hu W."/>
            <person name="Sun J."/>
            <person name="Li J."/>
            <person name="Ji K."/>
        </authorList>
    </citation>
    <scope>NUCLEOTIDE SEQUENCE</scope>
    <source>
        <strain evidence="2">JKM2019</strain>
    </source>
</reference>
<reference evidence="3" key="4">
    <citation type="journal article" date="2022" name="Res Sq">
        <title>Comparative Genomics Reveals Insights into the Divergent Evolution of Astigmatic Mites and Household Pest Adaptations.</title>
        <authorList>
            <person name="Xiong Q."/>
            <person name="Wan A.T.-Y."/>
            <person name="Liu X.-Y."/>
            <person name="Fung C.S.-H."/>
            <person name="Xiao X."/>
            <person name="Malainual N."/>
            <person name="Hou J."/>
            <person name="Wang L."/>
            <person name="Wang M."/>
            <person name="Yang K."/>
            <person name="Cui Y."/>
            <person name="Leung E."/>
            <person name="Nong W."/>
            <person name="Shin S.-K."/>
            <person name="Au S."/>
            <person name="Jeong K.Y."/>
            <person name="Chew F.T."/>
            <person name="Hui J."/>
            <person name="Leung T.F."/>
            <person name="Tungtrongchitr A."/>
            <person name="Zhong N."/>
            <person name="Liu Z."/>
            <person name="Tsui S."/>
        </authorList>
    </citation>
    <scope>NUCLEOTIDE SEQUENCE</scope>
    <source>
        <strain evidence="3">Derf</strain>
        <tissue evidence="3">Whole organism</tissue>
    </source>
</reference>
<dbReference type="AlphaFoldDB" id="A0A922HMB9"/>
<evidence type="ECO:0000313" key="2">
    <source>
        <dbReference type="EMBL" id="KAH7645600.1"/>
    </source>
</evidence>
<evidence type="ECO:0000256" key="1">
    <source>
        <dbReference type="SAM" id="SignalP"/>
    </source>
</evidence>
<feature type="signal peptide" evidence="1">
    <location>
        <begin position="1"/>
        <end position="22"/>
    </location>
</feature>
<protein>
    <submittedName>
        <fullName evidence="3">Uncharacterized protein</fullName>
    </submittedName>
</protein>
<reference evidence="3" key="1">
    <citation type="submission" date="2013-05" db="EMBL/GenBank/DDBJ databases">
        <authorList>
            <person name="Yim A.K.Y."/>
            <person name="Chan T.F."/>
            <person name="Ji K.M."/>
            <person name="Liu X.Y."/>
            <person name="Zhou J.W."/>
            <person name="Li R.Q."/>
            <person name="Yang K.Y."/>
            <person name="Li J."/>
            <person name="Li M."/>
            <person name="Law P.T.W."/>
            <person name="Wu Y.L."/>
            <person name="Cai Z.L."/>
            <person name="Qin H."/>
            <person name="Bao Y."/>
            <person name="Leung R.K.K."/>
            <person name="Ng P.K.S."/>
            <person name="Zou J."/>
            <person name="Zhong X.J."/>
            <person name="Ran P.X."/>
            <person name="Zhong N.S."/>
            <person name="Liu Z.G."/>
            <person name="Tsui S.K.W."/>
        </authorList>
    </citation>
    <scope>NUCLEOTIDE SEQUENCE</scope>
    <source>
        <strain evidence="3">Derf</strain>
        <tissue evidence="3">Whole organism</tissue>
    </source>
</reference>
<comment type="caution">
    <text evidence="3">The sequence shown here is derived from an EMBL/GenBank/DDBJ whole genome shotgun (WGS) entry which is preliminary data.</text>
</comment>